<dbReference type="CTD" id="20211406"/>
<evidence type="ECO:0000256" key="6">
    <source>
        <dbReference type="SAM" id="MobiDB-lite"/>
    </source>
</evidence>
<dbReference type="eggNOG" id="KOG0579">
    <property type="taxonomic scope" value="Eukaryota"/>
</dbReference>
<evidence type="ECO:0000256" key="4">
    <source>
        <dbReference type="ARBA" id="ARBA00022777"/>
    </source>
</evidence>
<gene>
    <name evidence="8" type="primary">20211406</name>
    <name evidence="7" type="ORF">HELRODRAFT_189876</name>
</gene>
<evidence type="ECO:0000256" key="2">
    <source>
        <dbReference type="ARBA" id="ARBA00022553"/>
    </source>
</evidence>
<name>T1FRF9_HELRO</name>
<keyword evidence="4" id="KW-0418">Kinase</keyword>
<evidence type="ECO:0000313" key="8">
    <source>
        <dbReference type="EnsemblMetazoa" id="HelroP189876"/>
    </source>
</evidence>
<evidence type="ECO:0000313" key="9">
    <source>
        <dbReference type="Proteomes" id="UP000015101"/>
    </source>
</evidence>
<feature type="coiled-coil region" evidence="5">
    <location>
        <begin position="473"/>
        <end position="514"/>
    </location>
</feature>
<protein>
    <submittedName>
        <fullName evidence="7 8">Uncharacterized protein</fullName>
    </submittedName>
</protein>
<keyword evidence="2" id="KW-0597">Phosphoprotein</keyword>
<evidence type="ECO:0000313" key="7">
    <source>
        <dbReference type="EMBL" id="ESN90506.1"/>
    </source>
</evidence>
<keyword evidence="3" id="KW-0808">Transferase</keyword>
<dbReference type="GO" id="GO:0004674">
    <property type="term" value="F:protein serine/threonine kinase activity"/>
    <property type="evidence" value="ECO:0007669"/>
    <property type="project" value="UniProtKB-KW"/>
</dbReference>
<dbReference type="EMBL" id="KB097753">
    <property type="protein sequence ID" value="ESN90506.1"/>
    <property type="molecule type" value="Genomic_DNA"/>
</dbReference>
<dbReference type="InterPro" id="IPR051585">
    <property type="entry name" value="STE20_Ser/Thr_Kinases"/>
</dbReference>
<reference evidence="9" key="1">
    <citation type="submission" date="2012-12" db="EMBL/GenBank/DDBJ databases">
        <authorList>
            <person name="Hellsten U."/>
            <person name="Grimwood J."/>
            <person name="Chapman J.A."/>
            <person name="Shapiro H."/>
            <person name="Aerts A."/>
            <person name="Otillar R.P."/>
            <person name="Terry A.Y."/>
            <person name="Boore J.L."/>
            <person name="Simakov O."/>
            <person name="Marletaz F."/>
            <person name="Cho S.-J."/>
            <person name="Edsinger-Gonzales E."/>
            <person name="Havlak P."/>
            <person name="Kuo D.-H."/>
            <person name="Larsson T."/>
            <person name="Lv J."/>
            <person name="Arendt D."/>
            <person name="Savage R."/>
            <person name="Osoegawa K."/>
            <person name="de Jong P."/>
            <person name="Lindberg D.R."/>
            <person name="Seaver E.C."/>
            <person name="Weisblat D.A."/>
            <person name="Putnam N.H."/>
            <person name="Grigoriev I.V."/>
            <person name="Rokhsar D.S."/>
        </authorList>
    </citation>
    <scope>NUCLEOTIDE SEQUENCE</scope>
</reference>
<evidence type="ECO:0000256" key="3">
    <source>
        <dbReference type="ARBA" id="ARBA00022679"/>
    </source>
</evidence>
<dbReference type="RefSeq" id="XP_009031429.1">
    <property type="nucleotide sequence ID" value="XM_009033181.1"/>
</dbReference>
<dbReference type="OMA" id="ASIWEME"/>
<dbReference type="PANTHER" id="PTHR46538:SF3">
    <property type="entry name" value="PROTEIN KINASE DOMAIN-CONTAINING PROTEIN"/>
    <property type="match status" value="1"/>
</dbReference>
<dbReference type="Pfam" id="PF12474">
    <property type="entry name" value="PKK"/>
    <property type="match status" value="2"/>
</dbReference>
<organism evidence="8 9">
    <name type="scientific">Helobdella robusta</name>
    <name type="common">Californian leech</name>
    <dbReference type="NCBI Taxonomy" id="6412"/>
    <lineage>
        <taxon>Eukaryota</taxon>
        <taxon>Metazoa</taxon>
        <taxon>Spiralia</taxon>
        <taxon>Lophotrochozoa</taxon>
        <taxon>Annelida</taxon>
        <taxon>Clitellata</taxon>
        <taxon>Hirudinea</taxon>
        <taxon>Rhynchobdellida</taxon>
        <taxon>Glossiphoniidae</taxon>
        <taxon>Helobdella</taxon>
    </lineage>
</organism>
<evidence type="ECO:0000256" key="1">
    <source>
        <dbReference type="ARBA" id="ARBA00022527"/>
    </source>
</evidence>
<reference evidence="8" key="3">
    <citation type="submission" date="2015-06" db="UniProtKB">
        <authorList>
            <consortium name="EnsemblMetazoa"/>
        </authorList>
    </citation>
    <scope>IDENTIFICATION</scope>
</reference>
<dbReference type="HOGENOM" id="CLU_001965_3_2_1"/>
<keyword evidence="5" id="KW-0175">Coiled coil</keyword>
<reference evidence="7 9" key="2">
    <citation type="journal article" date="2013" name="Nature">
        <title>Insights into bilaterian evolution from three spiralian genomes.</title>
        <authorList>
            <person name="Simakov O."/>
            <person name="Marletaz F."/>
            <person name="Cho S.J."/>
            <person name="Edsinger-Gonzales E."/>
            <person name="Havlak P."/>
            <person name="Hellsten U."/>
            <person name="Kuo D.H."/>
            <person name="Larsson T."/>
            <person name="Lv J."/>
            <person name="Arendt D."/>
            <person name="Savage R."/>
            <person name="Osoegawa K."/>
            <person name="de Jong P."/>
            <person name="Grimwood J."/>
            <person name="Chapman J.A."/>
            <person name="Shapiro H."/>
            <person name="Aerts A."/>
            <person name="Otillar R.P."/>
            <person name="Terry A.Y."/>
            <person name="Boore J.L."/>
            <person name="Grigoriev I.V."/>
            <person name="Lindberg D.R."/>
            <person name="Seaver E.C."/>
            <person name="Weisblat D.A."/>
            <person name="Putnam N.H."/>
            <person name="Rokhsar D.S."/>
        </authorList>
    </citation>
    <scope>NUCLEOTIDE SEQUENCE</scope>
</reference>
<feature type="region of interest" description="Disordered" evidence="6">
    <location>
        <begin position="284"/>
        <end position="304"/>
    </location>
</feature>
<dbReference type="EMBL" id="AMQM01002270">
    <property type="status" value="NOT_ANNOTATED_CDS"/>
    <property type="molecule type" value="Genomic_DNA"/>
</dbReference>
<dbReference type="GeneID" id="20211406"/>
<dbReference type="OrthoDB" id="10027016at2759"/>
<dbReference type="KEGG" id="hro:HELRODRAFT_189876"/>
<sequence>MRPLTSNQSFEFLSESSYDYSASTVASTSLDSFISQSDLSDSNILSSLVEDLVNDVILSTNHQFSASGVVCDVTTEHIEKGTKNASVLAGELEKIRVKKENSSNESQKHLSTIRQEKKPQYKTLMKIRKYETVDGQKQVSVSSKIIISGQENKKVNDHNLWKADLREMKILQKVENKQCQNLAEKHSAAIEQLTKKFESDKLVHLVIISCCQCRRLWFLTLSITLLKSSEVRLEQIVKKHKVLMVKMEATQVNETRQFNSKIKMEQTKELKAFRDGLKNEMKKLKDSVGSESDCSSSNRENMKDLLKRRKEQKEAEHEEKDRKFVELQKENLEKATKSLLQTQRNAMSKLEKMMLQEKQHLLKLREGELWEMEEKQMEEMNKLVKMQLKDSFFLKRNQMMDRQEKEMELCHRANNRQKEELNCSQLIEKKRLPKIQKADCKTRIAMYRQSLKIGSMPPLNADEEKEKIKMFEEKEKERMKADTQRMLERQKKQKAQLQERINASVKELELIQNEKRRMLIDFEMQKMKTLEEDYHDEVRRWKAELPIRKRRLEQDFAQQQLEQERFYSLSVSPTIAVSTINSRILNSD</sequence>
<evidence type="ECO:0000256" key="5">
    <source>
        <dbReference type="SAM" id="Coils"/>
    </source>
</evidence>
<keyword evidence="1" id="KW-0723">Serine/threonine-protein kinase</keyword>
<dbReference type="PANTHER" id="PTHR46538">
    <property type="entry name" value="PROTEIN KINASE DOMAIN-CONTAINING PROTEIN"/>
    <property type="match status" value="1"/>
</dbReference>
<dbReference type="InterPro" id="IPR022165">
    <property type="entry name" value="PKK"/>
</dbReference>
<accession>T1FRF9</accession>
<keyword evidence="9" id="KW-1185">Reference proteome</keyword>
<dbReference type="STRING" id="6412.T1FRF9"/>
<proteinExistence type="predicted"/>
<dbReference type="EnsemblMetazoa" id="HelroT189876">
    <property type="protein sequence ID" value="HelroP189876"/>
    <property type="gene ID" value="HelroG189876"/>
</dbReference>
<dbReference type="Proteomes" id="UP000015101">
    <property type="component" value="Unassembled WGS sequence"/>
</dbReference>
<dbReference type="AlphaFoldDB" id="T1FRF9"/>
<dbReference type="InParanoid" id="T1FRF9"/>